<proteinExistence type="inferred from homology"/>
<accession>A0A8J6FJ21</accession>
<dbReference type="InterPro" id="IPR020877">
    <property type="entry name" value="IL-1_CS"/>
</dbReference>
<dbReference type="GO" id="GO:0001660">
    <property type="term" value="P:fever generation"/>
    <property type="evidence" value="ECO:0007669"/>
    <property type="project" value="UniProtKB-UniRule"/>
</dbReference>
<dbReference type="GO" id="GO:0005149">
    <property type="term" value="F:interleukin-1 receptor binding"/>
    <property type="evidence" value="ECO:0007669"/>
    <property type="project" value="UniProtKB-UniRule"/>
</dbReference>
<evidence type="ECO:0000256" key="4">
    <source>
        <dbReference type="ARBA" id="ARBA00010448"/>
    </source>
</evidence>
<evidence type="ECO:0000256" key="7">
    <source>
        <dbReference type="ARBA" id="ARBA00022525"/>
    </source>
</evidence>
<dbReference type="Pfam" id="PF02394">
    <property type="entry name" value="IL1_propep"/>
    <property type="match status" value="1"/>
</dbReference>
<dbReference type="GO" id="GO:0005829">
    <property type="term" value="C:cytosol"/>
    <property type="evidence" value="ECO:0007669"/>
    <property type="project" value="UniProtKB-SubCell"/>
</dbReference>
<dbReference type="GO" id="GO:0010628">
    <property type="term" value="P:positive regulation of gene expression"/>
    <property type="evidence" value="ECO:0007669"/>
    <property type="project" value="TreeGrafter"/>
</dbReference>
<dbReference type="CDD" id="cd23296">
    <property type="entry name" value="beta-trefoil_IL1B"/>
    <property type="match status" value="1"/>
</dbReference>
<dbReference type="GO" id="GO:0019221">
    <property type="term" value="P:cytokine-mediated signaling pathway"/>
    <property type="evidence" value="ECO:0007669"/>
    <property type="project" value="TreeGrafter"/>
</dbReference>
<dbReference type="PRINTS" id="PR00264">
    <property type="entry name" value="INTERLEUKIN1"/>
</dbReference>
<evidence type="ECO:0000256" key="9">
    <source>
        <dbReference type="ARBA" id="ARBA00023198"/>
    </source>
</evidence>
<keyword evidence="11 12" id="KW-0497">Mitogen</keyword>
<reference evidence="14" key="1">
    <citation type="thesis" date="2020" institute="ProQuest LLC" country="789 East Eisenhower Parkway, Ann Arbor, MI, USA">
        <title>Comparative Genomics and Chromosome Evolution.</title>
        <authorList>
            <person name="Mudd A.B."/>
        </authorList>
    </citation>
    <scope>NUCLEOTIDE SEQUENCE</scope>
    <source>
        <strain evidence="14">HN-11 Male</strain>
        <tissue evidence="14">Kidney and liver</tissue>
    </source>
</reference>
<organism evidence="14 15">
    <name type="scientific">Eleutherodactylus coqui</name>
    <name type="common">Puerto Rican coqui</name>
    <dbReference type="NCBI Taxonomy" id="57060"/>
    <lineage>
        <taxon>Eukaryota</taxon>
        <taxon>Metazoa</taxon>
        <taxon>Chordata</taxon>
        <taxon>Craniata</taxon>
        <taxon>Vertebrata</taxon>
        <taxon>Euteleostomi</taxon>
        <taxon>Amphibia</taxon>
        <taxon>Batrachia</taxon>
        <taxon>Anura</taxon>
        <taxon>Neobatrachia</taxon>
        <taxon>Hyloidea</taxon>
        <taxon>Eleutherodactylidae</taxon>
        <taxon>Eleutherodactylinae</taxon>
        <taxon>Eleutherodactylus</taxon>
        <taxon>Eleutherodactylus</taxon>
    </lineage>
</organism>
<keyword evidence="7 12" id="KW-0964">Secreted</keyword>
<keyword evidence="9 12" id="KW-0395">Inflammatory response</keyword>
<dbReference type="Gene3D" id="2.80.10.50">
    <property type="match status" value="1"/>
</dbReference>
<dbReference type="Pfam" id="PF00340">
    <property type="entry name" value="IL1"/>
    <property type="match status" value="1"/>
</dbReference>
<dbReference type="PRINTS" id="PR01359">
    <property type="entry name" value="INTRLEUKIN1B"/>
</dbReference>
<gene>
    <name evidence="14" type="ORF">GDO78_005025</name>
</gene>
<sequence length="281" mass="32881">MMAMAEVPEFNEIAMEYSEHVEEFYTDDLSVQVKTNKKQLQWKHHEEYRSTYRTGIKPEIRKPEKPKHSFKKAIMLVVVVERLKGIKGIDKQSFFSDEDLLNHILIEEDIDCSEIELLEAAKTQFRYNKTTVHVIRDYTQKCLALQEFQDNARLVALFLQGQNIEQEARINVNTYFAARPDVQKRPVTLGIEGSKLYLYCTAEEDPVLCLKEVADIKKLQNDDLLPYIFYKKVVNNKYNSFESAAFPGYYISTSQQENEQVQLMPEDNQVFLQDFIINPNN</sequence>
<dbReference type="SUPFAM" id="SSF50353">
    <property type="entry name" value="Cytokine"/>
    <property type="match status" value="1"/>
</dbReference>
<evidence type="ECO:0000256" key="8">
    <source>
        <dbReference type="ARBA" id="ARBA00022620"/>
    </source>
</evidence>
<keyword evidence="10" id="KW-0458">Lysosome</keyword>
<evidence type="ECO:0000256" key="5">
    <source>
        <dbReference type="ARBA" id="ARBA00022490"/>
    </source>
</evidence>
<keyword evidence="8 12" id="KW-0666">Pyrogen</keyword>
<dbReference type="InterPro" id="IPR008996">
    <property type="entry name" value="IL1/FGF"/>
</dbReference>
<evidence type="ECO:0000256" key="3">
    <source>
        <dbReference type="ARBA" id="ARBA00004550"/>
    </source>
</evidence>
<keyword evidence="5" id="KW-0963">Cytoplasm</keyword>
<comment type="caution">
    <text evidence="14">The sequence shown here is derived from an EMBL/GenBank/DDBJ whole genome shotgun (WGS) entry which is preliminary data.</text>
</comment>
<dbReference type="GO" id="GO:0006955">
    <property type="term" value="P:immune response"/>
    <property type="evidence" value="ECO:0007669"/>
    <property type="project" value="InterPro"/>
</dbReference>
<keyword evidence="15" id="KW-1185">Reference proteome</keyword>
<dbReference type="PRINTS" id="PR01357">
    <property type="entry name" value="INTRLEUKN1AB"/>
</dbReference>
<dbReference type="SMART" id="SM00125">
    <property type="entry name" value="IL1"/>
    <property type="match status" value="1"/>
</dbReference>
<dbReference type="Proteomes" id="UP000770717">
    <property type="component" value="Unassembled WGS sequence"/>
</dbReference>
<comment type="similarity">
    <text evidence="4 12">Belongs to the IL-1 family.</text>
</comment>
<keyword evidence="6 12" id="KW-0202">Cytokine</keyword>
<dbReference type="PROSITE" id="PS00253">
    <property type="entry name" value="INTERLEUKIN_1"/>
    <property type="match status" value="1"/>
</dbReference>
<comment type="subcellular location">
    <subcellularLocation>
        <location evidence="2">Cytoplasm</location>
        <location evidence="2">Cytosol</location>
    </subcellularLocation>
    <subcellularLocation>
        <location evidence="1">Lysosome</location>
    </subcellularLocation>
    <subcellularLocation>
        <location evidence="3">Secreted</location>
        <location evidence="3">Extracellular exosome</location>
    </subcellularLocation>
</comment>
<evidence type="ECO:0000313" key="15">
    <source>
        <dbReference type="Proteomes" id="UP000770717"/>
    </source>
</evidence>
<evidence type="ECO:0000256" key="2">
    <source>
        <dbReference type="ARBA" id="ARBA00004514"/>
    </source>
</evidence>
<dbReference type="GO" id="GO:0005125">
    <property type="term" value="F:cytokine activity"/>
    <property type="evidence" value="ECO:0007669"/>
    <property type="project" value="UniProtKB-UniRule"/>
</dbReference>
<dbReference type="AlphaFoldDB" id="A0A8J6FJ21"/>
<dbReference type="InterPro" id="IPR000975">
    <property type="entry name" value="IL-1_fam"/>
</dbReference>
<dbReference type="GO" id="GO:0005764">
    <property type="term" value="C:lysosome"/>
    <property type="evidence" value="ECO:0007669"/>
    <property type="project" value="UniProtKB-SubCell"/>
</dbReference>
<dbReference type="OrthoDB" id="9449069at2759"/>
<protein>
    <recommendedName>
        <fullName evidence="12">Interleukin-1</fullName>
    </recommendedName>
</protein>
<evidence type="ECO:0000256" key="11">
    <source>
        <dbReference type="ARBA" id="ARBA00023246"/>
    </source>
</evidence>
<name>A0A8J6FJ21_ELECQ</name>
<evidence type="ECO:0000256" key="1">
    <source>
        <dbReference type="ARBA" id="ARBA00004371"/>
    </source>
</evidence>
<evidence type="ECO:0000256" key="6">
    <source>
        <dbReference type="ARBA" id="ARBA00022514"/>
    </source>
</evidence>
<comment type="subunit">
    <text evidence="12">Monomer.</text>
</comment>
<dbReference type="GO" id="GO:0051781">
    <property type="term" value="P:positive regulation of cell division"/>
    <property type="evidence" value="ECO:0007669"/>
    <property type="project" value="UniProtKB-KW"/>
</dbReference>
<dbReference type="PANTHER" id="PTHR10078">
    <property type="entry name" value="INTERLEUKIN-1 FAMILY MEMBER"/>
    <property type="match status" value="1"/>
</dbReference>
<evidence type="ECO:0000256" key="10">
    <source>
        <dbReference type="ARBA" id="ARBA00023228"/>
    </source>
</evidence>
<evidence type="ECO:0000256" key="12">
    <source>
        <dbReference type="RuleBase" id="RU003753"/>
    </source>
</evidence>
<evidence type="ECO:0000259" key="13">
    <source>
        <dbReference type="Pfam" id="PF02394"/>
    </source>
</evidence>
<evidence type="ECO:0000313" key="14">
    <source>
        <dbReference type="EMBL" id="KAG9488807.1"/>
    </source>
</evidence>
<feature type="domain" description="Interleukin-1 propeptide" evidence="13">
    <location>
        <begin position="4"/>
        <end position="102"/>
    </location>
</feature>
<dbReference type="GO" id="GO:0071222">
    <property type="term" value="P:cellular response to lipopolysaccharide"/>
    <property type="evidence" value="ECO:0007669"/>
    <property type="project" value="TreeGrafter"/>
</dbReference>
<dbReference type="InterPro" id="IPR003502">
    <property type="entry name" value="IL-1_propep"/>
</dbReference>
<dbReference type="PANTHER" id="PTHR10078:SF30">
    <property type="entry name" value="INTERLEUKIN-1 BETA"/>
    <property type="match status" value="1"/>
</dbReference>
<dbReference type="EMBL" id="WNTK01000002">
    <property type="protein sequence ID" value="KAG9488807.1"/>
    <property type="molecule type" value="Genomic_DNA"/>
</dbReference>
<dbReference type="GO" id="GO:0005615">
    <property type="term" value="C:extracellular space"/>
    <property type="evidence" value="ECO:0007669"/>
    <property type="project" value="UniProtKB-KW"/>
</dbReference>